<evidence type="ECO:0000256" key="3">
    <source>
        <dbReference type="ARBA" id="ARBA00022824"/>
    </source>
</evidence>
<dbReference type="EMBL" id="JAJHUN010000011">
    <property type="protein sequence ID" value="KAJ4145706.1"/>
    <property type="molecule type" value="Genomic_DNA"/>
</dbReference>
<dbReference type="GO" id="GO:0032936">
    <property type="term" value="C:SREBP-SCAP complex"/>
    <property type="evidence" value="ECO:0007669"/>
    <property type="project" value="TreeGrafter"/>
</dbReference>
<evidence type="ECO:0000256" key="4">
    <source>
        <dbReference type="ARBA" id="ARBA00023136"/>
    </source>
</evidence>
<evidence type="ECO:0000313" key="6">
    <source>
        <dbReference type="EMBL" id="KAJ4145706.1"/>
    </source>
</evidence>
<reference evidence="6" key="1">
    <citation type="journal article" date="2023" name="Access Microbiol">
        <title>De-novo genome assembly for Akanthomyces muscarius, a biocontrol agent of insect agricultural pests.</title>
        <authorList>
            <person name="Erdos Z."/>
            <person name="Studholme D.J."/>
            <person name="Raymond B."/>
            <person name="Sharma M."/>
        </authorList>
    </citation>
    <scope>NUCLEOTIDE SEQUENCE</scope>
    <source>
        <strain evidence="6">Ve6</strain>
    </source>
</reference>
<organism evidence="6 7">
    <name type="scientific">Akanthomyces muscarius</name>
    <name type="common">Entomopathogenic fungus</name>
    <name type="synonym">Lecanicillium muscarium</name>
    <dbReference type="NCBI Taxonomy" id="2231603"/>
    <lineage>
        <taxon>Eukaryota</taxon>
        <taxon>Fungi</taxon>
        <taxon>Dikarya</taxon>
        <taxon>Ascomycota</taxon>
        <taxon>Pezizomycotina</taxon>
        <taxon>Sordariomycetes</taxon>
        <taxon>Hypocreomycetidae</taxon>
        <taxon>Hypocreales</taxon>
        <taxon>Cordycipitaceae</taxon>
        <taxon>Akanthomyces</taxon>
    </lineage>
</organism>
<dbReference type="GO" id="GO:0045540">
    <property type="term" value="P:regulation of cholesterol biosynthetic process"/>
    <property type="evidence" value="ECO:0007669"/>
    <property type="project" value="TreeGrafter"/>
</dbReference>
<keyword evidence="7" id="KW-1185">Reference proteome</keyword>
<dbReference type="PANTHER" id="PTHR46378:SF1">
    <property type="entry name" value="STEROL REGULATORY ELEMENT-BINDING PROTEIN CLEAVAGE-ACTIVATING PROTEIN"/>
    <property type="match status" value="1"/>
</dbReference>
<keyword evidence="3" id="KW-0256">Endoplasmic reticulum</keyword>
<evidence type="ECO:0000256" key="2">
    <source>
        <dbReference type="ARBA" id="ARBA00004308"/>
    </source>
</evidence>
<dbReference type="PANTHER" id="PTHR46378">
    <property type="entry name" value="STEROL REGULATORY ELEMENT-BINDING PROTEIN CLEAVAGE-ACTIVATING PROTEIN"/>
    <property type="match status" value="1"/>
</dbReference>
<gene>
    <name evidence="6" type="ORF">LMH87_004545</name>
</gene>
<protein>
    <submittedName>
        <fullName evidence="6">Uncharacterized protein</fullName>
    </submittedName>
</protein>
<accession>A0A9W8Q5G1</accession>
<sequence length="171" mass="19081">MIWYLLYPLRGTTEAPSLSPSNSVRVAFTRYGNYVAQHVIMALLISGIVATILIYPIPYLFTDDFTNGASNLPHHVWTVARPLGRDADVMPDIIMRSIWVHGDYMQALNNELLSSALELQDELLGPTERFSPSASEMQCISLTDSRISPGSFTPRSSTGDARVSEFWQTQI</sequence>
<proteinExistence type="predicted"/>
<comment type="caution">
    <text evidence="6">The sequence shown here is derived from an EMBL/GenBank/DDBJ whole genome shotgun (WGS) entry which is preliminary data.</text>
</comment>
<dbReference type="Proteomes" id="UP001144673">
    <property type="component" value="Chromosome 2"/>
</dbReference>
<dbReference type="GO" id="GO:0032933">
    <property type="term" value="P:SREBP signaling pathway"/>
    <property type="evidence" value="ECO:0007669"/>
    <property type="project" value="InterPro"/>
</dbReference>
<keyword evidence="5" id="KW-0812">Transmembrane</keyword>
<dbReference type="KEGG" id="amus:LMH87_004545"/>
<dbReference type="RefSeq" id="XP_056049376.1">
    <property type="nucleotide sequence ID" value="XM_056195781.1"/>
</dbReference>
<feature type="transmembrane region" description="Helical" evidence="5">
    <location>
        <begin position="39"/>
        <end position="61"/>
    </location>
</feature>
<dbReference type="AlphaFoldDB" id="A0A9W8Q5G1"/>
<evidence type="ECO:0000256" key="5">
    <source>
        <dbReference type="SAM" id="Phobius"/>
    </source>
</evidence>
<comment type="subcellular location">
    <subcellularLocation>
        <location evidence="2">Endomembrane system</location>
    </subcellularLocation>
    <subcellularLocation>
        <location evidence="1">Endoplasmic reticulum</location>
    </subcellularLocation>
</comment>
<dbReference type="GO" id="GO:0032934">
    <property type="term" value="F:sterol binding"/>
    <property type="evidence" value="ECO:0007669"/>
    <property type="project" value="InterPro"/>
</dbReference>
<evidence type="ECO:0000313" key="7">
    <source>
        <dbReference type="Proteomes" id="UP001144673"/>
    </source>
</evidence>
<keyword evidence="5" id="KW-1133">Transmembrane helix</keyword>
<name>A0A9W8Q5G1_AKAMU</name>
<dbReference type="InterPro" id="IPR030225">
    <property type="entry name" value="SCAP"/>
</dbReference>
<dbReference type="GO" id="GO:0005789">
    <property type="term" value="C:endoplasmic reticulum membrane"/>
    <property type="evidence" value="ECO:0007669"/>
    <property type="project" value="InterPro"/>
</dbReference>
<evidence type="ECO:0000256" key="1">
    <source>
        <dbReference type="ARBA" id="ARBA00004240"/>
    </source>
</evidence>
<dbReference type="GO" id="GO:0000139">
    <property type="term" value="C:Golgi membrane"/>
    <property type="evidence" value="ECO:0007669"/>
    <property type="project" value="InterPro"/>
</dbReference>
<dbReference type="GeneID" id="80891704"/>
<keyword evidence="4 5" id="KW-0472">Membrane</keyword>